<dbReference type="AlphaFoldDB" id="A0A1G1Y905"/>
<evidence type="ECO:0000256" key="9">
    <source>
        <dbReference type="PIRSR" id="PIRSR640198-2"/>
    </source>
</evidence>
<evidence type="ECO:0000256" key="7">
    <source>
        <dbReference type="ARBA" id="ARBA00022989"/>
    </source>
</evidence>
<feature type="domain" description="Fido" evidence="11">
    <location>
        <begin position="206"/>
        <end position="339"/>
    </location>
</feature>
<keyword evidence="8" id="KW-0472">Membrane</keyword>
<keyword evidence="2" id="KW-0812">Transmembrane</keyword>
<dbReference type="InterPro" id="IPR036390">
    <property type="entry name" value="WH_DNA-bd_sf"/>
</dbReference>
<evidence type="ECO:0000256" key="4">
    <source>
        <dbReference type="ARBA" id="ARBA00022741"/>
    </source>
</evidence>
<dbReference type="SUPFAM" id="SSF140931">
    <property type="entry name" value="Fic-like"/>
    <property type="match status" value="1"/>
</dbReference>
<dbReference type="InterPro" id="IPR003812">
    <property type="entry name" value="Fido"/>
</dbReference>
<keyword evidence="5" id="KW-0802">TPR repeat</keyword>
<comment type="caution">
    <text evidence="12">The sequence shown here is derived from an EMBL/GenBank/DDBJ whole genome shotgun (WGS) entry which is preliminary data.</text>
</comment>
<dbReference type="GO" id="GO:0016020">
    <property type="term" value="C:membrane"/>
    <property type="evidence" value="ECO:0007669"/>
    <property type="project" value="UniProtKB-SubCell"/>
</dbReference>
<dbReference type="EMBL" id="MHIF01000021">
    <property type="protein sequence ID" value="OGY48017.1"/>
    <property type="molecule type" value="Genomic_DNA"/>
</dbReference>
<dbReference type="InterPro" id="IPR036597">
    <property type="entry name" value="Fido-like_dom_sf"/>
</dbReference>
<evidence type="ECO:0000259" key="11">
    <source>
        <dbReference type="PROSITE" id="PS51459"/>
    </source>
</evidence>
<keyword evidence="3" id="KW-0677">Repeat</keyword>
<dbReference type="PANTHER" id="PTHR13504">
    <property type="entry name" value="FIDO DOMAIN-CONTAINING PROTEIN DDB_G0283145"/>
    <property type="match status" value="1"/>
</dbReference>
<keyword evidence="6 9" id="KW-0067">ATP-binding</keyword>
<dbReference type="SUPFAM" id="SSF46785">
    <property type="entry name" value="Winged helix' DNA-binding domain"/>
    <property type="match status" value="1"/>
</dbReference>
<evidence type="ECO:0000256" key="3">
    <source>
        <dbReference type="ARBA" id="ARBA00022737"/>
    </source>
</evidence>
<accession>A0A1G1Y905</accession>
<keyword evidence="4 9" id="KW-0547">Nucleotide-binding</keyword>
<evidence type="ECO:0000256" key="1">
    <source>
        <dbReference type="ARBA" id="ARBA00004167"/>
    </source>
</evidence>
<organism evidence="12 13">
    <name type="scientific">Candidatus Buchananbacteria bacterium RIFCSPHIGHO2_01_FULL_46_12</name>
    <dbReference type="NCBI Taxonomy" id="1797536"/>
    <lineage>
        <taxon>Bacteria</taxon>
        <taxon>Candidatus Buchananiibacteriota</taxon>
    </lineage>
</organism>
<evidence type="ECO:0000256" key="5">
    <source>
        <dbReference type="ARBA" id="ARBA00022803"/>
    </source>
</evidence>
<proteinExistence type="predicted"/>
<feature type="site" description="Important for autoinhibition of adenylyltransferase activity" evidence="10">
    <location>
        <position position="156"/>
    </location>
</feature>
<dbReference type="Pfam" id="PF02661">
    <property type="entry name" value="Fic"/>
    <property type="match status" value="1"/>
</dbReference>
<gene>
    <name evidence="12" type="ORF">A2663_03265</name>
</gene>
<dbReference type="PROSITE" id="PS51459">
    <property type="entry name" value="FIDO"/>
    <property type="match status" value="1"/>
</dbReference>
<evidence type="ECO:0000313" key="13">
    <source>
        <dbReference type="Proteomes" id="UP000178432"/>
    </source>
</evidence>
<protein>
    <recommendedName>
        <fullName evidence="11">Fido domain-containing protein</fullName>
    </recommendedName>
</protein>
<comment type="subcellular location">
    <subcellularLocation>
        <location evidence="1">Membrane</location>
        <topology evidence="1">Single-pass membrane protein</topology>
    </subcellularLocation>
</comment>
<dbReference type="InterPro" id="IPR040198">
    <property type="entry name" value="Fido_containing"/>
</dbReference>
<evidence type="ECO:0000256" key="8">
    <source>
        <dbReference type="ARBA" id="ARBA00023136"/>
    </source>
</evidence>
<evidence type="ECO:0000256" key="2">
    <source>
        <dbReference type="ARBA" id="ARBA00022692"/>
    </source>
</evidence>
<dbReference type="Proteomes" id="UP000178432">
    <property type="component" value="Unassembled WGS sequence"/>
</dbReference>
<dbReference type="Gene3D" id="1.10.3290.10">
    <property type="entry name" value="Fido-like domain"/>
    <property type="match status" value="1"/>
</dbReference>
<sequence>MVKLSQKQQRIILILLEKGILPSSQIRAEMAKTGENVSLVTVKRALSEMAKAGFLTVSGSGRSTSYILSAAGRIFADIDAKKYCAVEPDKRFGLNYYNFDLFSAWPAEIFSAEESEILNNATAEYQRRIKDLPPAIQKKELERLIIELSWKSSKIEGNTYTLLDTEKLILENKEAPGHDKKEAKMILNHKEAFNYIRKNAGRFKTLTRKNLEELHAILVKDLTVGLGLRQKPVGVLGSIYRPLDNIHQINEAIDILGRTAAKTTNPCAKALLALLGLSYIQPFEDGNKRTARLFGNALLLAHGLAPLSYRSVEESDYREAMLVFYELNSMLPFKRIFIGQYEFAAKNYAVK</sequence>
<evidence type="ECO:0000256" key="10">
    <source>
        <dbReference type="PIRSR" id="PIRSR640198-3"/>
    </source>
</evidence>
<dbReference type="PANTHER" id="PTHR13504:SF34">
    <property type="entry name" value="PROTEIN ADENYLYLTRANSFERASE FICD"/>
    <property type="match status" value="1"/>
</dbReference>
<name>A0A1G1Y905_9BACT</name>
<dbReference type="GO" id="GO:0005524">
    <property type="term" value="F:ATP binding"/>
    <property type="evidence" value="ECO:0007669"/>
    <property type="project" value="UniProtKB-KW"/>
</dbReference>
<evidence type="ECO:0000256" key="6">
    <source>
        <dbReference type="ARBA" id="ARBA00022840"/>
    </source>
</evidence>
<reference evidence="12 13" key="1">
    <citation type="journal article" date="2016" name="Nat. Commun.">
        <title>Thousands of microbial genomes shed light on interconnected biogeochemical processes in an aquifer system.</title>
        <authorList>
            <person name="Anantharaman K."/>
            <person name="Brown C.T."/>
            <person name="Hug L.A."/>
            <person name="Sharon I."/>
            <person name="Castelle C.J."/>
            <person name="Probst A.J."/>
            <person name="Thomas B.C."/>
            <person name="Singh A."/>
            <person name="Wilkins M.J."/>
            <person name="Karaoz U."/>
            <person name="Brodie E.L."/>
            <person name="Williams K.H."/>
            <person name="Hubbard S.S."/>
            <person name="Banfield J.F."/>
        </authorList>
    </citation>
    <scope>NUCLEOTIDE SEQUENCE [LARGE SCALE GENOMIC DNA]</scope>
</reference>
<evidence type="ECO:0000313" key="12">
    <source>
        <dbReference type="EMBL" id="OGY48017.1"/>
    </source>
</evidence>
<keyword evidence="7" id="KW-1133">Transmembrane helix</keyword>
<feature type="binding site" evidence="9">
    <location>
        <begin position="285"/>
        <end position="292"/>
    </location>
    <ligand>
        <name>ATP</name>
        <dbReference type="ChEBI" id="CHEBI:30616"/>
    </ligand>
</feature>